<dbReference type="Gene3D" id="3.40.50.10900">
    <property type="entry name" value="PAC-like subunit"/>
    <property type="match status" value="1"/>
</dbReference>
<evidence type="ECO:0000313" key="1">
    <source>
        <dbReference type="EMBL" id="SEW29515.1"/>
    </source>
</evidence>
<keyword evidence="2" id="KW-1185">Reference proteome</keyword>
<proteinExistence type="predicted"/>
<protein>
    <recommendedName>
        <fullName evidence="3">PAC2 family protein</fullName>
    </recommendedName>
</protein>
<evidence type="ECO:0000313" key="2">
    <source>
        <dbReference type="Proteomes" id="UP000198518"/>
    </source>
</evidence>
<dbReference type="EMBL" id="FOJA01000001">
    <property type="protein sequence ID" value="SEW29515.1"/>
    <property type="molecule type" value="Genomic_DNA"/>
</dbReference>
<name>A0A1I0QQD0_9EURY</name>
<dbReference type="PANTHER" id="PTHR35610:SF3">
    <property type="entry name" value="PROTEASOME ASSEMBLY CHAPERONE FAMILY PROTEIN"/>
    <property type="match status" value="1"/>
</dbReference>
<dbReference type="InterPro" id="IPR019151">
    <property type="entry name" value="Proteasome_assmbl_chaperone_2"/>
</dbReference>
<gene>
    <name evidence="1" type="ORF">SAMN04487945_2834</name>
</gene>
<sequence length="255" mass="27506">MLADVVAMAKPPTADAGSFRFTHDSEPGESLLCGFSEFGLAGLTAVDYLVDHLDLEQTGYVAADDLPAITPFENGTPRHHTRLFSRPDLDVTVLVGELFVPVSAAEPFTSALADWLDASDITEVAVLSGVPIAHGPEDHRTFYVATEDYQNARLADTDIPPMGNGFLDGVKASLLERGIDSPFRAAVFSTPVHAQAPDAEAAVRLVETASDVYDLDVDTGPLEAFAAEVADHYEQLSEHLAETTEDERPDDRMFM</sequence>
<dbReference type="SUPFAM" id="SSF159659">
    <property type="entry name" value="Cgl1923-like"/>
    <property type="match status" value="1"/>
</dbReference>
<dbReference type="InterPro" id="IPR038389">
    <property type="entry name" value="PSMG2_sf"/>
</dbReference>
<dbReference type="AlphaFoldDB" id="A0A1I0QQD0"/>
<dbReference type="Proteomes" id="UP000198518">
    <property type="component" value="Unassembled WGS sequence"/>
</dbReference>
<accession>A0A1I0QQD0</accession>
<dbReference type="STRING" id="355548.SAMN04487945_2834"/>
<dbReference type="PANTHER" id="PTHR35610">
    <property type="entry name" value="3-ISOPROPYLMALATE DEHYDRATASE-RELATED"/>
    <property type="match status" value="1"/>
</dbReference>
<reference evidence="1 2" key="1">
    <citation type="submission" date="2016-10" db="EMBL/GenBank/DDBJ databases">
        <authorList>
            <person name="de Groot N.N."/>
        </authorList>
    </citation>
    <scope>NUCLEOTIDE SEQUENCE [LARGE SCALE GENOMIC DNA]</scope>
    <source>
        <strain evidence="1 2">CGMCC 1.5337</strain>
    </source>
</reference>
<dbReference type="Pfam" id="PF09754">
    <property type="entry name" value="PAC2"/>
    <property type="match status" value="1"/>
</dbReference>
<organism evidence="1 2">
    <name type="scientific">Halobacterium jilantaiense</name>
    <dbReference type="NCBI Taxonomy" id="355548"/>
    <lineage>
        <taxon>Archaea</taxon>
        <taxon>Methanobacteriati</taxon>
        <taxon>Methanobacteriota</taxon>
        <taxon>Stenosarchaea group</taxon>
        <taxon>Halobacteria</taxon>
        <taxon>Halobacteriales</taxon>
        <taxon>Halobacteriaceae</taxon>
        <taxon>Halobacterium</taxon>
    </lineage>
</organism>
<evidence type="ECO:0008006" key="3">
    <source>
        <dbReference type="Google" id="ProtNLM"/>
    </source>
</evidence>